<evidence type="ECO:0000313" key="4">
    <source>
        <dbReference type="Proteomes" id="UP001302367"/>
    </source>
</evidence>
<accession>A0A2G5H9E5</accession>
<reference evidence="1 3" key="1">
    <citation type="submission" date="2015-10" db="EMBL/GenBank/DDBJ databases">
        <title>The cercosporin biosynthetic gene cluster was horizontally transferred to several fungal lineages and shown to be expanded in Cercospora beticola based on microsynteny with recipient genomes.</title>
        <authorList>
            <person name="De Jonge R."/>
            <person name="Ebert M.K."/>
            <person name="Suttle J.C."/>
            <person name="Jurick Ii W.M."/>
            <person name="Secor G.A."/>
            <person name="Thomma B.P."/>
            <person name="Van De Peer Y."/>
            <person name="Bolton M.D."/>
        </authorList>
    </citation>
    <scope>NUCLEOTIDE SEQUENCE [LARGE SCALE GENOMIC DNA]</scope>
    <source>
        <strain evidence="1 3">09-40</strain>
    </source>
</reference>
<name>A0A2G5H9E5_CERBT</name>
<reference evidence="2 4" key="2">
    <citation type="submission" date="2023-09" db="EMBL/GenBank/DDBJ databases">
        <title>Complete-Gapless Cercospora beticola genome.</title>
        <authorList>
            <person name="Wyatt N.A."/>
            <person name="Spanner R.E."/>
            <person name="Bolton M.D."/>
        </authorList>
    </citation>
    <scope>NUCLEOTIDE SEQUENCE [LARGE SCALE GENOMIC DNA]</scope>
    <source>
        <strain evidence="2">Cb09-40</strain>
    </source>
</reference>
<proteinExistence type="predicted"/>
<sequence>MAQPSTEENAVWRRFISEQPCMRGALLHRSGWMVFGVLGPSEHYGEAITFSRVFFLSADGNTLASGPSPLSVPMEDVLASWLSPEDLLWAFSHAPFEAELAVNWFWL</sequence>
<evidence type="ECO:0000313" key="1">
    <source>
        <dbReference type="EMBL" id="PIA89141.1"/>
    </source>
</evidence>
<dbReference type="OrthoDB" id="3621289at2759"/>
<organism evidence="1 3">
    <name type="scientific">Cercospora beticola</name>
    <name type="common">Sugarbeet leaf spot fungus</name>
    <dbReference type="NCBI Taxonomy" id="122368"/>
    <lineage>
        <taxon>Eukaryota</taxon>
        <taxon>Fungi</taxon>
        <taxon>Dikarya</taxon>
        <taxon>Ascomycota</taxon>
        <taxon>Pezizomycotina</taxon>
        <taxon>Dothideomycetes</taxon>
        <taxon>Dothideomycetidae</taxon>
        <taxon>Mycosphaerellales</taxon>
        <taxon>Mycosphaerellaceae</taxon>
        <taxon>Cercospora</taxon>
    </lineage>
</organism>
<gene>
    <name evidence="1" type="ORF">CB0940_07474</name>
    <name evidence="2" type="ORF">RHO25_008069</name>
</gene>
<dbReference type="EMBL" id="LKMD01000108">
    <property type="protein sequence ID" value="PIA89141.1"/>
    <property type="molecule type" value="Genomic_DNA"/>
</dbReference>
<dbReference type="AlphaFoldDB" id="A0A2G5H9E5"/>
<protein>
    <submittedName>
        <fullName evidence="1">Uncharacterized protein</fullName>
    </submittedName>
</protein>
<dbReference type="Proteomes" id="UP001302367">
    <property type="component" value="Chromosome 5"/>
</dbReference>
<dbReference type="Proteomes" id="UP000230605">
    <property type="component" value="Chromosome 5"/>
</dbReference>
<dbReference type="EMBL" id="CP134188">
    <property type="protein sequence ID" value="WPB03430.1"/>
    <property type="molecule type" value="Genomic_DNA"/>
</dbReference>
<evidence type="ECO:0000313" key="3">
    <source>
        <dbReference type="Proteomes" id="UP000230605"/>
    </source>
</evidence>
<evidence type="ECO:0000313" key="2">
    <source>
        <dbReference type="EMBL" id="WPB03430.1"/>
    </source>
</evidence>
<keyword evidence="4" id="KW-1185">Reference proteome</keyword>